<dbReference type="EMBL" id="CAJVQB010023469">
    <property type="protein sequence ID" value="CAG8801966.1"/>
    <property type="molecule type" value="Genomic_DNA"/>
</dbReference>
<evidence type="ECO:0000313" key="2">
    <source>
        <dbReference type="Proteomes" id="UP000789901"/>
    </source>
</evidence>
<sequence>MQQMEKQLHPAQQQIPYQTKQSVLIYSQDVNRKANQQMLMSCNMPKQIIPQQMPQQIPQNMLQRLWQTTSSQTNNQFISYGPTQQLD</sequence>
<accession>A0ABN7VW76</accession>
<evidence type="ECO:0000313" key="1">
    <source>
        <dbReference type="EMBL" id="CAG8801966.1"/>
    </source>
</evidence>
<organism evidence="1 2">
    <name type="scientific">Gigaspora margarita</name>
    <dbReference type="NCBI Taxonomy" id="4874"/>
    <lineage>
        <taxon>Eukaryota</taxon>
        <taxon>Fungi</taxon>
        <taxon>Fungi incertae sedis</taxon>
        <taxon>Mucoromycota</taxon>
        <taxon>Glomeromycotina</taxon>
        <taxon>Glomeromycetes</taxon>
        <taxon>Diversisporales</taxon>
        <taxon>Gigasporaceae</taxon>
        <taxon>Gigaspora</taxon>
    </lineage>
</organism>
<dbReference type="Proteomes" id="UP000789901">
    <property type="component" value="Unassembled WGS sequence"/>
</dbReference>
<keyword evidence="2" id="KW-1185">Reference proteome</keyword>
<gene>
    <name evidence="1" type="ORF">GMARGA_LOCUS23312</name>
</gene>
<name>A0ABN7VW76_GIGMA</name>
<reference evidence="1 2" key="1">
    <citation type="submission" date="2021-06" db="EMBL/GenBank/DDBJ databases">
        <authorList>
            <person name="Kallberg Y."/>
            <person name="Tangrot J."/>
            <person name="Rosling A."/>
        </authorList>
    </citation>
    <scope>NUCLEOTIDE SEQUENCE [LARGE SCALE GENOMIC DNA]</scope>
    <source>
        <strain evidence="1 2">120-4 pot B 10/14</strain>
    </source>
</reference>
<comment type="caution">
    <text evidence="1">The sequence shown here is derived from an EMBL/GenBank/DDBJ whole genome shotgun (WGS) entry which is preliminary data.</text>
</comment>
<proteinExistence type="predicted"/>
<protein>
    <submittedName>
        <fullName evidence="1">26327_t:CDS:1</fullName>
    </submittedName>
</protein>